<feature type="coiled-coil region" evidence="1">
    <location>
        <begin position="662"/>
        <end position="696"/>
    </location>
</feature>
<feature type="region of interest" description="Disordered" evidence="2">
    <location>
        <begin position="283"/>
        <end position="338"/>
    </location>
</feature>
<feature type="compositionally biased region" description="Low complexity" evidence="2">
    <location>
        <begin position="354"/>
        <end position="375"/>
    </location>
</feature>
<dbReference type="EMBL" id="AAGW02003033">
    <property type="status" value="NOT_ANNOTATED_CDS"/>
    <property type="molecule type" value="Genomic_DNA"/>
</dbReference>
<dbReference type="Proteomes" id="UP000001811">
    <property type="component" value="Chromosome 13"/>
</dbReference>
<feature type="region of interest" description="Disordered" evidence="2">
    <location>
        <begin position="354"/>
        <end position="377"/>
    </location>
</feature>
<dbReference type="AlphaFoldDB" id="U3KM08"/>
<organism evidence="3 4">
    <name type="scientific">Oryctolagus cuniculus</name>
    <name type="common">Rabbit</name>
    <dbReference type="NCBI Taxonomy" id="9986"/>
    <lineage>
        <taxon>Eukaryota</taxon>
        <taxon>Metazoa</taxon>
        <taxon>Chordata</taxon>
        <taxon>Craniata</taxon>
        <taxon>Vertebrata</taxon>
        <taxon>Euteleostomi</taxon>
        <taxon>Mammalia</taxon>
        <taxon>Eutheria</taxon>
        <taxon>Euarchontoglires</taxon>
        <taxon>Glires</taxon>
        <taxon>Lagomorpha</taxon>
        <taxon>Leporidae</taxon>
        <taxon>Oryctolagus</taxon>
    </lineage>
</organism>
<feature type="compositionally biased region" description="Basic and acidic residues" evidence="2">
    <location>
        <begin position="314"/>
        <end position="338"/>
    </location>
</feature>
<dbReference type="InterPro" id="IPR031476">
    <property type="entry name" value="DUF4686"/>
</dbReference>
<sequence length="859" mass="99170">SHNEDLEKNKTSQNCIERGVEHIAKRLVMAHAEIQRLTDELQEKEKEQSESDSALEKAHLEIEKLKENLIKLKENDAIDLQKAKEHNQRLDEEILTLRNRVRSLDSEKKVLGEMVERLKGAMCESQENKQLGNHSPGKAAGAEQRVQIFNMSQEKIEIFESDLSKEKKKRKQLACSLNSIQKALKVKSEELEKSKSELTFLYDEIQSLPGAVDSRGHFLTAYDLLQKENSELETKVLKLSQEFENLNHFTLGGKTANLITSENTCKDLVSKLSILEIEIQNPKEEREELCPTLGESEQKEAPEESGEEGTASAERQKEEDCQQNREMKGEEQPLTVKPEEVVRLREELSHIDQSLLQSQSSGDSSDDSSAQYSLSGEKLKCQQQEEVQQLRQNLHRLQILCNSAEKELQYERGKNSDLKQHNSLLQEESIKMKIELQQAQQKLLDSTKMYSSLTAEWKHCQQKIKELELEGLKQAQSIKAQRTLQERLAQEKSKAASAEEKIVELQQKLEYAQKICLTDTCILKKKQLEEKIKEALENEAKVKQQYQEEQQRRKLLDQDVSELQRQVKTLQDKENRLEITSYQQQSRIQQQEALLKQLENEKRKSDEHMKNNQELSEKLSRLQQEKEVLCEEYGRFLKQVDVHVRNYNRKHHHNKVKLQKVKEDFVQKVELQAERIKQLEHEIGTLQQQMEKERALQDQITAQNDVLLLEKRKLLEQVTEQEEVIHSNKWIITSIQSRALFLDKENKQLQENSLRLTQQISFLERIIRSIKIRGGQETEIPELELLKNILPLPNSSVLGTSLGVGSLQETEDNVSEAAMAAPESLESPSRLKSPKAGQITEASVKETHSTPEQEHKSGL</sequence>
<protein>
    <submittedName>
        <fullName evidence="3">Coiled-coil domain containing 30</fullName>
    </submittedName>
</protein>
<feature type="coiled-coil region" evidence="1">
    <location>
        <begin position="732"/>
        <end position="766"/>
    </location>
</feature>
<dbReference type="EMBL" id="AAGW02003032">
    <property type="status" value="NOT_ANNOTATED_CDS"/>
    <property type="molecule type" value="Genomic_DNA"/>
</dbReference>
<gene>
    <name evidence="3" type="primary">CCDC30</name>
</gene>
<dbReference type="STRING" id="9986.ENSOCUP00000026266"/>
<dbReference type="Pfam" id="PF15742">
    <property type="entry name" value="DUF4686"/>
    <property type="match status" value="1"/>
</dbReference>
<dbReference type="ExpressionAtlas" id="U3KM08">
    <property type="expression patterns" value="baseline"/>
</dbReference>
<dbReference type="GeneTree" id="ENSGT00390000007816"/>
<dbReference type="PANTHER" id="PTHR34479:SF1">
    <property type="entry name" value="COILED-COIL DOMAIN-CONTAINING PROTEIN 30"/>
    <property type="match status" value="1"/>
</dbReference>
<name>U3KM08_RABIT</name>
<feature type="coiled-coil region" evidence="1">
    <location>
        <begin position="27"/>
        <end position="107"/>
    </location>
</feature>
<dbReference type="FunCoup" id="U3KM08">
    <property type="interactions" value="7"/>
</dbReference>
<dbReference type="PaxDb" id="9986-ENSOCUP00000009832"/>
<dbReference type="EMBL" id="AAGW02003037">
    <property type="status" value="NOT_ANNOTATED_CDS"/>
    <property type="molecule type" value="Genomic_DNA"/>
</dbReference>
<proteinExistence type="predicted"/>
<dbReference type="InParanoid" id="U3KM08"/>
<dbReference type="Ensembl" id="ENSOCUT00000033217.2">
    <property type="protein sequence ID" value="ENSOCUP00000026266.2"/>
    <property type="gene ID" value="ENSOCUG00000011428.4"/>
</dbReference>
<keyword evidence="1" id="KW-0175">Coiled coil</keyword>
<evidence type="ECO:0000256" key="2">
    <source>
        <dbReference type="SAM" id="MobiDB-lite"/>
    </source>
</evidence>
<evidence type="ECO:0000313" key="4">
    <source>
        <dbReference type="Proteomes" id="UP000001811"/>
    </source>
</evidence>
<reference evidence="3 4" key="1">
    <citation type="journal article" date="2011" name="Nature">
        <title>A high-resolution map of human evolutionary constraint using 29 mammals.</title>
        <authorList>
            <person name="Lindblad-Toh K."/>
            <person name="Garber M."/>
            <person name="Zuk O."/>
            <person name="Lin M.F."/>
            <person name="Parker B.J."/>
            <person name="Washietl S."/>
            <person name="Kheradpour P."/>
            <person name="Ernst J."/>
            <person name="Jordan G."/>
            <person name="Mauceli E."/>
            <person name="Ward L.D."/>
            <person name="Lowe C.B."/>
            <person name="Holloway A.K."/>
            <person name="Clamp M."/>
            <person name="Gnerre S."/>
            <person name="Alfoldi J."/>
            <person name="Beal K."/>
            <person name="Chang J."/>
            <person name="Clawson H."/>
            <person name="Cuff J."/>
            <person name="Di Palma F."/>
            <person name="Fitzgerald S."/>
            <person name="Flicek P."/>
            <person name="Guttman M."/>
            <person name="Hubisz M.J."/>
            <person name="Jaffe D.B."/>
            <person name="Jungreis I."/>
            <person name="Kent W.J."/>
            <person name="Kostka D."/>
            <person name="Lara M."/>
            <person name="Martins A.L."/>
            <person name="Massingham T."/>
            <person name="Moltke I."/>
            <person name="Raney B.J."/>
            <person name="Rasmussen M.D."/>
            <person name="Robinson J."/>
            <person name="Stark A."/>
            <person name="Vilella A.J."/>
            <person name="Wen J."/>
            <person name="Xie X."/>
            <person name="Zody M.C."/>
            <person name="Baldwin J."/>
            <person name="Bloom T."/>
            <person name="Chin C.W."/>
            <person name="Heiman D."/>
            <person name="Nicol R."/>
            <person name="Nusbaum C."/>
            <person name="Young S."/>
            <person name="Wilkinson J."/>
            <person name="Worley K.C."/>
            <person name="Kovar C.L."/>
            <person name="Muzny D.M."/>
            <person name="Gibbs R.A."/>
            <person name="Cree A."/>
            <person name="Dihn H.H."/>
            <person name="Fowler G."/>
            <person name="Jhangiani S."/>
            <person name="Joshi V."/>
            <person name="Lee S."/>
            <person name="Lewis L.R."/>
            <person name="Nazareth L.V."/>
            <person name="Okwuonu G."/>
            <person name="Santibanez J."/>
            <person name="Warren W.C."/>
            <person name="Mardis E.R."/>
            <person name="Weinstock G.M."/>
            <person name="Wilson R.K."/>
            <person name="Delehaunty K."/>
            <person name="Dooling D."/>
            <person name="Fronik C."/>
            <person name="Fulton L."/>
            <person name="Fulton B."/>
            <person name="Graves T."/>
            <person name="Minx P."/>
            <person name="Sodergren E."/>
            <person name="Birney E."/>
            <person name="Margulies E.H."/>
            <person name="Herrero J."/>
            <person name="Green E.D."/>
            <person name="Haussler D."/>
            <person name="Siepel A."/>
            <person name="Goldman N."/>
            <person name="Pollard K.S."/>
            <person name="Pedersen J.S."/>
            <person name="Lander E.S."/>
            <person name="Kellis M."/>
        </authorList>
    </citation>
    <scope>NUCLEOTIDE SEQUENCE [LARGE SCALE GENOMIC DNA]</scope>
    <source>
        <strain evidence="3 4">Thorbecke inbred</strain>
    </source>
</reference>
<dbReference type="InterPro" id="IPR052825">
    <property type="entry name" value="CCD-Prefoldin_beta-like"/>
</dbReference>
<keyword evidence="4" id="KW-1185">Reference proteome</keyword>
<evidence type="ECO:0000313" key="3">
    <source>
        <dbReference type="Ensembl" id="ENSOCUP00000026266.2"/>
    </source>
</evidence>
<dbReference type="SMR" id="U3KM08"/>
<reference evidence="3" key="2">
    <citation type="submission" date="2025-08" db="UniProtKB">
        <authorList>
            <consortium name="Ensembl"/>
        </authorList>
    </citation>
    <scope>IDENTIFICATION</scope>
    <source>
        <strain evidence="3">Thorbecke</strain>
    </source>
</reference>
<dbReference type="EMBL" id="AAGW02003034">
    <property type="status" value="NOT_ANNOTATED_CDS"/>
    <property type="molecule type" value="Genomic_DNA"/>
</dbReference>
<evidence type="ECO:0000256" key="1">
    <source>
        <dbReference type="SAM" id="Coils"/>
    </source>
</evidence>
<dbReference type="EMBL" id="AAGW02003036">
    <property type="status" value="NOT_ANNOTATED_CDS"/>
    <property type="molecule type" value="Genomic_DNA"/>
</dbReference>
<feature type="region of interest" description="Disordered" evidence="2">
    <location>
        <begin position="809"/>
        <end position="859"/>
    </location>
</feature>
<feature type="coiled-coil region" evidence="1">
    <location>
        <begin position="387"/>
        <end position="632"/>
    </location>
</feature>
<dbReference type="Bgee" id="ENSOCUG00000011428">
    <property type="expression patterns" value="Expressed in testis and 16 other cell types or tissues"/>
</dbReference>
<dbReference type="EMBL" id="AAGW02003035">
    <property type="status" value="NOT_ANNOTATED_CDS"/>
    <property type="molecule type" value="Genomic_DNA"/>
</dbReference>
<feature type="compositionally biased region" description="Basic and acidic residues" evidence="2">
    <location>
        <begin position="843"/>
        <end position="859"/>
    </location>
</feature>
<dbReference type="PANTHER" id="PTHR34479">
    <property type="entry name" value="COILED-COIL DOMAIN-CONTAINING PROTEIN 30"/>
    <property type="match status" value="1"/>
</dbReference>
<dbReference type="HOGENOM" id="CLU_022791_0_0_1"/>
<dbReference type="EMBL" id="AAGW02003038">
    <property type="status" value="NOT_ANNOTATED_CDS"/>
    <property type="molecule type" value="Genomic_DNA"/>
</dbReference>
<accession>U3KM08</accession>
<reference evidence="3" key="3">
    <citation type="submission" date="2025-09" db="UniProtKB">
        <authorList>
            <consortium name="Ensembl"/>
        </authorList>
    </citation>
    <scope>IDENTIFICATION</scope>
    <source>
        <strain evidence="3">Thorbecke</strain>
    </source>
</reference>